<sequence>MQMSAAKMMCCSMCQAQVSADRGFFGKRFILERQTVG</sequence>
<protein>
    <submittedName>
        <fullName evidence="1">Uncharacterized protein</fullName>
    </submittedName>
</protein>
<reference evidence="2" key="1">
    <citation type="journal article" date="2013" name="Genome Announc.">
        <title>Draft Genome Sequence of D-Branched-Chain Amino Acid Producer Lactobacillus otakiensis JCM 15040T, Isolated from a Traditional Japanese Pickle.</title>
        <authorList>
            <person name="Doi K."/>
            <person name="Mori K."/>
            <person name="Mutaguchi Y."/>
            <person name="Tashiro K."/>
            <person name="Fujino Y."/>
            <person name="Ohmori T."/>
            <person name="Kuhara S."/>
            <person name="Ohshima T."/>
        </authorList>
    </citation>
    <scope>NUCLEOTIDE SEQUENCE [LARGE SCALE GENOMIC DNA]</scope>
    <source>
        <strain evidence="2">JCM 15040</strain>
    </source>
</reference>
<accession>S4PNY4</accession>
<organism evidence="1 2">
    <name type="scientific">Lentilactobacillus otakiensis DSM 19908 = JCM 15040</name>
    <dbReference type="NCBI Taxonomy" id="1423780"/>
    <lineage>
        <taxon>Bacteria</taxon>
        <taxon>Bacillati</taxon>
        <taxon>Bacillota</taxon>
        <taxon>Bacilli</taxon>
        <taxon>Lactobacillales</taxon>
        <taxon>Lactobacillaceae</taxon>
        <taxon>Lentilactobacillus</taxon>
    </lineage>
</organism>
<proteinExistence type="predicted"/>
<gene>
    <name evidence="1" type="ORF">LOT_0673</name>
</gene>
<dbReference type="AlphaFoldDB" id="S4PNY4"/>
<dbReference type="Proteomes" id="UP000016361">
    <property type="component" value="Unassembled WGS sequence"/>
</dbReference>
<evidence type="ECO:0000313" key="1">
    <source>
        <dbReference type="EMBL" id="GAD16135.1"/>
    </source>
</evidence>
<dbReference type="EMBL" id="BASH01000002">
    <property type="protein sequence ID" value="GAD16135.1"/>
    <property type="molecule type" value="Genomic_DNA"/>
</dbReference>
<name>S4PNY4_9LACO</name>
<comment type="caution">
    <text evidence="1">The sequence shown here is derived from an EMBL/GenBank/DDBJ whole genome shotgun (WGS) entry which is preliminary data.</text>
</comment>
<evidence type="ECO:0000313" key="2">
    <source>
        <dbReference type="Proteomes" id="UP000016361"/>
    </source>
</evidence>
<keyword evidence="2" id="KW-1185">Reference proteome</keyword>